<keyword evidence="2" id="KW-0547">Nucleotide-binding</keyword>
<dbReference type="GO" id="GO:0005524">
    <property type="term" value="F:ATP binding"/>
    <property type="evidence" value="ECO:0007669"/>
    <property type="project" value="UniProtKB-KW"/>
</dbReference>
<gene>
    <name evidence="2" type="ORF">FNV33_03075</name>
</gene>
<keyword evidence="2" id="KW-0067">ATP-binding</keyword>
<dbReference type="Pfam" id="PF00005">
    <property type="entry name" value="ABC_tran"/>
    <property type="match status" value="1"/>
</dbReference>
<dbReference type="InterPro" id="IPR039421">
    <property type="entry name" value="Type_1_exporter"/>
</dbReference>
<evidence type="ECO:0000313" key="3">
    <source>
        <dbReference type="Proteomes" id="UP000315953"/>
    </source>
</evidence>
<feature type="domain" description="ABC transporter" evidence="1">
    <location>
        <begin position="12"/>
        <end position="68"/>
    </location>
</feature>
<dbReference type="KEGG" id="dpm:FNV33_03075"/>
<accession>A0A516GI57</accession>
<dbReference type="AlphaFoldDB" id="A0A516GI57"/>
<dbReference type="InterPro" id="IPR003439">
    <property type="entry name" value="ABC_transporter-like_ATP-bd"/>
</dbReference>
<protein>
    <submittedName>
        <fullName evidence="2">ATP-binding cassette domain-containing protein</fullName>
    </submittedName>
</protein>
<dbReference type="PANTHER" id="PTHR43394:SF1">
    <property type="entry name" value="ATP-BINDING CASSETTE SUB-FAMILY B MEMBER 10, MITOCHONDRIAL"/>
    <property type="match status" value="1"/>
</dbReference>
<organism evidence="2 3">
    <name type="scientific">Dolosigranulum pigrum</name>
    <dbReference type="NCBI Taxonomy" id="29394"/>
    <lineage>
        <taxon>Bacteria</taxon>
        <taxon>Bacillati</taxon>
        <taxon>Bacillota</taxon>
        <taxon>Bacilli</taxon>
        <taxon>Lactobacillales</taxon>
        <taxon>Carnobacteriaceae</taxon>
        <taxon>Dolosigranulum</taxon>
    </lineage>
</organism>
<proteinExistence type="predicted"/>
<dbReference type="Gene3D" id="3.40.50.300">
    <property type="entry name" value="P-loop containing nucleotide triphosphate hydrolases"/>
    <property type="match status" value="1"/>
</dbReference>
<dbReference type="InterPro" id="IPR027417">
    <property type="entry name" value="P-loop_NTPase"/>
</dbReference>
<dbReference type="EMBL" id="CP041626">
    <property type="protein sequence ID" value="QDO91080.1"/>
    <property type="molecule type" value="Genomic_DNA"/>
</dbReference>
<dbReference type="Proteomes" id="UP000315953">
    <property type="component" value="Chromosome"/>
</dbReference>
<sequence length="119" mass="13472">MTDAHIQQTAIQAGLEETLHQLNQEMSTLLGKIYENGVDLSGGQWQKLAIARSLISPTPIKIMDEPTAALDPLSENQLYQTFAQLMEGKTSKKKKMKSKKGNEFKAYWVLKNQRVECEF</sequence>
<reference evidence="2 3" key="1">
    <citation type="submission" date="2019-07" db="EMBL/GenBank/DDBJ databases">
        <title>Genome assembly of a nasal isolate of Dolosigranulum pigrum from a chronic sinusitis patient.</title>
        <authorList>
            <person name="Baig S."/>
            <person name="Overballe-Petersen S."/>
            <person name="Kaspar U."/>
            <person name="Rendboe A."/>
            <person name="de Man T."/>
            <person name="Liu C."/>
            <person name="Price L.B."/>
            <person name="Stegger M."/>
            <person name="Becker K."/>
            <person name="Skytt Andersen P."/>
        </authorList>
    </citation>
    <scope>NUCLEOTIDE SEQUENCE [LARGE SCALE GENOMIC DNA]</scope>
    <source>
        <strain evidence="2 3">83VPs-KB5</strain>
    </source>
</reference>
<dbReference type="SUPFAM" id="SSF52540">
    <property type="entry name" value="P-loop containing nucleoside triphosphate hydrolases"/>
    <property type="match status" value="1"/>
</dbReference>
<evidence type="ECO:0000313" key="2">
    <source>
        <dbReference type="EMBL" id="QDO91080.1"/>
    </source>
</evidence>
<dbReference type="GO" id="GO:0015421">
    <property type="term" value="F:ABC-type oligopeptide transporter activity"/>
    <property type="evidence" value="ECO:0007669"/>
    <property type="project" value="TreeGrafter"/>
</dbReference>
<dbReference type="PANTHER" id="PTHR43394">
    <property type="entry name" value="ATP-DEPENDENT PERMEASE MDL1, MITOCHONDRIAL"/>
    <property type="match status" value="1"/>
</dbReference>
<dbReference type="GO" id="GO:0016887">
    <property type="term" value="F:ATP hydrolysis activity"/>
    <property type="evidence" value="ECO:0007669"/>
    <property type="project" value="InterPro"/>
</dbReference>
<evidence type="ECO:0000259" key="1">
    <source>
        <dbReference type="Pfam" id="PF00005"/>
    </source>
</evidence>
<name>A0A516GI57_9LACT</name>